<keyword evidence="3" id="KW-1185">Reference proteome</keyword>
<feature type="region of interest" description="Disordered" evidence="1">
    <location>
        <begin position="142"/>
        <end position="174"/>
    </location>
</feature>
<dbReference type="RefSeq" id="WP_195803255.1">
    <property type="nucleotide sequence ID" value="NZ_CP061379.1"/>
</dbReference>
<reference evidence="2 3" key="1">
    <citation type="submission" date="2020-09" db="EMBL/GenBank/DDBJ databases">
        <title>Complete genomes of bradyrhizobia occurring on native shrubby legumes in Australia.</title>
        <authorList>
            <person name="Lafay B."/>
        </authorList>
    </citation>
    <scope>NUCLEOTIDE SEQUENCE [LARGE SCALE GENOMIC DNA]</scope>
    <source>
        <strain evidence="2 3">BDV5040</strain>
    </source>
</reference>
<name>A0A7S9H1K4_9BRAD</name>
<gene>
    <name evidence="2" type="ORF">IC761_10975</name>
</gene>
<protein>
    <submittedName>
        <fullName evidence="2">Uncharacterized protein</fullName>
    </submittedName>
</protein>
<evidence type="ECO:0000313" key="3">
    <source>
        <dbReference type="Proteomes" id="UP000594621"/>
    </source>
</evidence>
<dbReference type="AlphaFoldDB" id="A0A7S9H1K4"/>
<feature type="compositionally biased region" description="Low complexity" evidence="1">
    <location>
        <begin position="158"/>
        <end position="174"/>
    </location>
</feature>
<evidence type="ECO:0000313" key="2">
    <source>
        <dbReference type="EMBL" id="QPF93748.1"/>
    </source>
</evidence>
<feature type="compositionally biased region" description="Polar residues" evidence="1">
    <location>
        <begin position="143"/>
        <end position="157"/>
    </location>
</feature>
<accession>A0A7S9H1K4</accession>
<sequence>MIRLCGPSGKVTEAVTCVLPGFGVAGQDAGSSALGTKLAAVGSNGPHKTIPHPQSREDFMSQDKAMVRDYVERLEGVSKTHFELDIKGATRNKTLVVEVDFDLDPNSSGYSRAKIDAIADAFATMMREDNAEVVSKLKIVSRAQPSASKSASAVTGQAATPAKSAPAEARPTPN</sequence>
<proteinExistence type="predicted"/>
<organism evidence="2 3">
    <name type="scientific">Bradyrhizobium commune</name>
    <dbReference type="NCBI Taxonomy" id="83627"/>
    <lineage>
        <taxon>Bacteria</taxon>
        <taxon>Pseudomonadati</taxon>
        <taxon>Pseudomonadota</taxon>
        <taxon>Alphaproteobacteria</taxon>
        <taxon>Hyphomicrobiales</taxon>
        <taxon>Nitrobacteraceae</taxon>
        <taxon>Bradyrhizobium</taxon>
    </lineage>
</organism>
<dbReference type="Proteomes" id="UP000594621">
    <property type="component" value="Chromosome"/>
</dbReference>
<dbReference type="EMBL" id="CP061379">
    <property type="protein sequence ID" value="QPF93748.1"/>
    <property type="molecule type" value="Genomic_DNA"/>
</dbReference>
<evidence type="ECO:0000256" key="1">
    <source>
        <dbReference type="SAM" id="MobiDB-lite"/>
    </source>
</evidence>
<dbReference type="KEGG" id="bcou:IC761_10975"/>